<dbReference type="CDD" id="cd00541">
    <property type="entry name" value="OMPLA"/>
    <property type="match status" value="1"/>
</dbReference>
<keyword evidence="10 20" id="KW-0479">Metal-binding</keyword>
<dbReference type="AlphaFoldDB" id="A0A5T0DQK8"/>
<dbReference type="PANTHER" id="PTHR40457">
    <property type="entry name" value="PHOSPHOLIPASE A1"/>
    <property type="match status" value="1"/>
</dbReference>
<gene>
    <name evidence="22" type="ORF">A0W94_06545</name>
    <name evidence="23" type="ORF">DPN99_04870</name>
</gene>
<evidence type="ECO:0000256" key="5">
    <source>
        <dbReference type="ARBA" id="ARBA00011702"/>
    </source>
</evidence>
<comment type="cofactor">
    <cofactor evidence="20">
        <name>Ca(2+)</name>
        <dbReference type="ChEBI" id="CHEBI:29108"/>
    </cofactor>
    <text evidence="20">Binds 1 Ca(2+) ion per monomer.</text>
</comment>
<reference evidence="22" key="1">
    <citation type="submission" date="2018-05" db="EMBL/GenBank/DDBJ databases">
        <authorList>
            <consortium name="PulseNet: The National Subtyping Network for Foodborne Disease Surveillance"/>
            <person name="Tarr C.L."/>
            <person name="Trees E."/>
            <person name="Katz L.S."/>
            <person name="Carleton-Romer H.A."/>
            <person name="Stroika S."/>
            <person name="Kucerova Z."/>
            <person name="Roache K.F."/>
            <person name="Sabol A.L."/>
            <person name="Besser J."/>
            <person name="Gerner-Smidt P."/>
        </authorList>
    </citation>
    <scope>NUCLEOTIDE SEQUENCE</scope>
    <source>
        <strain evidence="22">2011D-9103</strain>
        <strain evidence="23">PNUSAC004944</strain>
    </source>
</reference>
<evidence type="ECO:0000256" key="4">
    <source>
        <dbReference type="ARBA" id="ARBA00010525"/>
    </source>
</evidence>
<comment type="catalytic activity">
    <reaction evidence="2">
        <text>a 1,2-diacyl-sn-glycero-3-phosphocholine + H2O = a 1-acyl-sn-glycero-3-phosphocholine + a fatty acid + H(+)</text>
        <dbReference type="Rhea" id="RHEA:15801"/>
        <dbReference type="ChEBI" id="CHEBI:15377"/>
        <dbReference type="ChEBI" id="CHEBI:15378"/>
        <dbReference type="ChEBI" id="CHEBI:28868"/>
        <dbReference type="ChEBI" id="CHEBI:57643"/>
        <dbReference type="ChEBI" id="CHEBI:58168"/>
        <dbReference type="EC" id="3.1.1.4"/>
    </reaction>
</comment>
<evidence type="ECO:0000313" key="22">
    <source>
        <dbReference type="EMBL" id="EAJ7426054.1"/>
    </source>
</evidence>
<keyword evidence="16" id="KW-0472">Membrane</keyword>
<feature type="active site" description="Nucleophile" evidence="19">
    <location>
        <position position="203"/>
    </location>
</feature>
<evidence type="ECO:0000256" key="6">
    <source>
        <dbReference type="ARBA" id="ARBA00013179"/>
    </source>
</evidence>
<dbReference type="EMBL" id="AACAIM010000006">
    <property type="protein sequence ID" value="EAJ7426054.1"/>
    <property type="molecule type" value="Genomic_DNA"/>
</dbReference>
<evidence type="ECO:0000256" key="16">
    <source>
        <dbReference type="ARBA" id="ARBA00023136"/>
    </source>
</evidence>
<keyword evidence="11 21" id="KW-0732">Signal</keyword>
<evidence type="ECO:0000256" key="13">
    <source>
        <dbReference type="ARBA" id="ARBA00022837"/>
    </source>
</evidence>
<dbReference type="GO" id="GO:0009279">
    <property type="term" value="C:cell outer membrane"/>
    <property type="evidence" value="ECO:0007669"/>
    <property type="project" value="UniProtKB-SubCell"/>
</dbReference>
<dbReference type="GO" id="GO:0008970">
    <property type="term" value="F:phospholipase A1 activity"/>
    <property type="evidence" value="ECO:0007669"/>
    <property type="project" value="UniProtKB-EC"/>
</dbReference>
<evidence type="ECO:0000256" key="17">
    <source>
        <dbReference type="ARBA" id="ARBA00023237"/>
    </source>
</evidence>
<dbReference type="PANTHER" id="PTHR40457:SF1">
    <property type="entry name" value="PHOSPHOLIPASE A1"/>
    <property type="match status" value="1"/>
</dbReference>
<evidence type="ECO:0000256" key="8">
    <source>
        <dbReference type="ARBA" id="ARBA00022452"/>
    </source>
</evidence>
<keyword evidence="15" id="KW-0443">Lipid metabolism</keyword>
<evidence type="ECO:0000256" key="9">
    <source>
        <dbReference type="ARBA" id="ARBA00022692"/>
    </source>
</evidence>
<accession>A0A5T0DQK8</accession>
<feature type="active site" description="Proton acceptor" evidence="19">
    <location>
        <position position="201"/>
    </location>
</feature>
<keyword evidence="12" id="KW-0378">Hydrolase</keyword>
<evidence type="ECO:0000256" key="1">
    <source>
        <dbReference type="ARBA" id="ARBA00000111"/>
    </source>
</evidence>
<feature type="chain" id="PRO_5039811744" description="Phosphatidylcholine 1-acylhydrolase" evidence="21">
    <location>
        <begin position="23"/>
        <end position="334"/>
    </location>
</feature>
<feature type="binding site" description="in dimeric form" evidence="20">
    <location>
        <position position="213"/>
    </location>
    <ligand>
        <name>Ca(2+)</name>
        <dbReference type="ChEBI" id="CHEBI:29108"/>
        <label>1</label>
    </ligand>
</feature>
<dbReference type="EC" id="3.1.1.32" evidence="6"/>
<dbReference type="GO" id="GO:0046872">
    <property type="term" value="F:metal ion binding"/>
    <property type="evidence" value="ECO:0007669"/>
    <property type="project" value="UniProtKB-KW"/>
</dbReference>
<comment type="subcellular location">
    <subcellularLocation>
        <location evidence="3">Cell outer membrane</location>
        <topology evidence="3">Multi-pass membrane protein</topology>
    </subcellularLocation>
</comment>
<protein>
    <recommendedName>
        <fullName evidence="18">Phosphatidylcholine 1-acylhydrolase</fullName>
        <ecNumber evidence="6">3.1.1.32</ecNumber>
        <ecNumber evidence="7">3.1.1.4</ecNumber>
    </recommendedName>
</protein>
<evidence type="ECO:0000256" key="7">
    <source>
        <dbReference type="ARBA" id="ARBA00013278"/>
    </source>
</evidence>
<comment type="catalytic activity">
    <reaction evidence="1">
        <text>a 1,2-diacyl-sn-glycero-3-phosphocholine + H2O = a 2-acyl-sn-glycero-3-phosphocholine + a fatty acid + H(+)</text>
        <dbReference type="Rhea" id="RHEA:18689"/>
        <dbReference type="ChEBI" id="CHEBI:15377"/>
        <dbReference type="ChEBI" id="CHEBI:15378"/>
        <dbReference type="ChEBI" id="CHEBI:28868"/>
        <dbReference type="ChEBI" id="CHEBI:57643"/>
        <dbReference type="ChEBI" id="CHEBI:57875"/>
        <dbReference type="EC" id="3.1.1.32"/>
    </reaction>
</comment>
<sequence length="334" mass="39449">MRKIALFLSLCVLIWASDLQQALEYEKQGDYKKAMEIYKKLALKNSSVLISQEQNKTKQTTQNEKSIIAAKEEKQDFSRLALANYLGENESFNPLGISSYKMNYFLPLAYSFNSLGVNNNNNNNNKSEAKFQLSVKKRLFENLLGLDEKYYIAYTQTSWWQIYEHSSPFRETNYQPEFFIDFPLYLKDYEFFNNLRVGILHESNGKGDENLQSRSWNRIYVSTAILYNKFLFVPRLWYRIPESKKDDDNPAILHYMGNFDVNLAYLGDDYFINLMLRNNLKFRNNKGAIQVDLGYDIFNNGIYWYLQYFNGYGESLIDYNKHLQRLSTGFLISY</sequence>
<comment type="caution">
    <text evidence="22">The sequence shown here is derived from an EMBL/GenBank/DDBJ whole genome shotgun (WGS) entry which is preliminary data.</text>
</comment>
<evidence type="ECO:0000256" key="10">
    <source>
        <dbReference type="ARBA" id="ARBA00022723"/>
    </source>
</evidence>
<comment type="similarity">
    <text evidence="4">Belongs to the phospholipase A1 family.</text>
</comment>
<dbReference type="GO" id="GO:0016042">
    <property type="term" value="P:lipid catabolic process"/>
    <property type="evidence" value="ECO:0007669"/>
    <property type="project" value="UniProtKB-KW"/>
</dbReference>
<dbReference type="EMBL" id="AACORT010000008">
    <property type="protein sequence ID" value="EAL4908334.1"/>
    <property type="molecule type" value="Genomic_DNA"/>
</dbReference>
<keyword evidence="17" id="KW-0998">Cell outer membrane</keyword>
<keyword evidence="9" id="KW-0812">Transmembrane</keyword>
<dbReference type="InterPro" id="IPR003187">
    <property type="entry name" value="PLipase_A1"/>
</dbReference>
<name>A0A5T0DQK8_CAMJU</name>
<dbReference type="SUPFAM" id="SSF56931">
    <property type="entry name" value="Outer membrane phospholipase A (OMPLA)"/>
    <property type="match status" value="1"/>
</dbReference>
<feature type="signal peptide" evidence="21">
    <location>
        <begin position="1"/>
        <end position="22"/>
    </location>
</feature>
<evidence type="ECO:0000256" key="11">
    <source>
        <dbReference type="ARBA" id="ARBA00022729"/>
    </source>
</evidence>
<evidence type="ECO:0000313" key="23">
    <source>
        <dbReference type="EMBL" id="EAL4908334.1"/>
    </source>
</evidence>
<feature type="binding site" description="in dimeric form" evidence="20">
    <location>
        <position position="248"/>
    </location>
    <ligand>
        <name>Ca(2+)</name>
        <dbReference type="ChEBI" id="CHEBI:29108"/>
        <label>1</label>
    </ligand>
</feature>
<dbReference type="Gene3D" id="2.40.230.10">
    <property type="entry name" value="Phospholipase A1"/>
    <property type="match status" value="1"/>
</dbReference>
<comment type="subunit">
    <text evidence="5">Homodimer; dimerization is reversible, and the dimeric form is the active one.</text>
</comment>
<keyword evidence="13 20" id="KW-0106">Calcium</keyword>
<evidence type="ECO:0000256" key="18">
    <source>
        <dbReference type="ARBA" id="ARBA00032375"/>
    </source>
</evidence>
<evidence type="ECO:0000256" key="12">
    <source>
        <dbReference type="ARBA" id="ARBA00022801"/>
    </source>
</evidence>
<organism evidence="22">
    <name type="scientific">Campylobacter jejuni</name>
    <dbReference type="NCBI Taxonomy" id="197"/>
    <lineage>
        <taxon>Bacteria</taxon>
        <taxon>Pseudomonadati</taxon>
        <taxon>Campylobacterota</taxon>
        <taxon>Epsilonproteobacteria</taxon>
        <taxon>Campylobacterales</taxon>
        <taxon>Campylobacteraceae</taxon>
        <taxon>Campylobacter</taxon>
    </lineage>
</organism>
<evidence type="ECO:0000256" key="20">
    <source>
        <dbReference type="PIRSR" id="PIRSR603187-2"/>
    </source>
</evidence>
<dbReference type="InterPro" id="IPR036541">
    <property type="entry name" value="PLipase_A1_sf"/>
</dbReference>
<dbReference type="PRINTS" id="PR01486">
    <property type="entry name" value="PHPHLIPASEA1"/>
</dbReference>
<dbReference type="RefSeq" id="WP_218980197.1">
    <property type="nucleotide sequence ID" value="NZ_AP028384.1"/>
</dbReference>
<dbReference type="EC" id="3.1.1.4" evidence="7"/>
<keyword evidence="14" id="KW-0442">Lipid degradation</keyword>
<evidence type="ECO:0000256" key="2">
    <source>
        <dbReference type="ARBA" id="ARBA00001604"/>
    </source>
</evidence>
<evidence type="ECO:0000256" key="19">
    <source>
        <dbReference type="PIRSR" id="PIRSR603187-1"/>
    </source>
</evidence>
<evidence type="ECO:0000256" key="3">
    <source>
        <dbReference type="ARBA" id="ARBA00004571"/>
    </source>
</evidence>
<dbReference type="GO" id="GO:0004623">
    <property type="term" value="F:phospholipase A2 activity"/>
    <property type="evidence" value="ECO:0007669"/>
    <property type="project" value="UniProtKB-EC"/>
</dbReference>
<feature type="binding site" description="in dimeric form" evidence="20">
    <location>
        <position position="166"/>
    </location>
    <ligand>
        <name>Ca(2+)</name>
        <dbReference type="ChEBI" id="CHEBI:29108"/>
        <label>1</label>
    </ligand>
</feature>
<keyword evidence="8" id="KW-1134">Transmembrane beta strand</keyword>
<evidence type="ECO:0000256" key="21">
    <source>
        <dbReference type="SAM" id="SignalP"/>
    </source>
</evidence>
<evidence type="ECO:0000256" key="15">
    <source>
        <dbReference type="ARBA" id="ARBA00023098"/>
    </source>
</evidence>
<dbReference type="Pfam" id="PF02253">
    <property type="entry name" value="PLA1"/>
    <property type="match status" value="1"/>
</dbReference>
<proteinExistence type="inferred from homology"/>
<evidence type="ECO:0000256" key="14">
    <source>
        <dbReference type="ARBA" id="ARBA00022963"/>
    </source>
</evidence>